<accession>A0ABY6XVK0</accession>
<dbReference type="EMBL" id="CABVQG010000016">
    <property type="protein sequence ID" value="VWC90114.1"/>
    <property type="molecule type" value="Genomic_DNA"/>
</dbReference>
<dbReference type="PANTHER" id="PTHR39184:SF1">
    <property type="entry name" value="PBSX PHAGE TERMINASE LARGE SUBUNIT"/>
    <property type="match status" value="1"/>
</dbReference>
<dbReference type="Proteomes" id="UP000494120">
    <property type="component" value="Unassembled WGS sequence"/>
</dbReference>
<keyword evidence="3" id="KW-1185">Reference proteome</keyword>
<dbReference type="InterPro" id="IPR035412">
    <property type="entry name" value="Terminase_L_N"/>
</dbReference>
<protein>
    <submittedName>
        <fullName evidence="2">Bacteriophage TerL protein</fullName>
    </submittedName>
</protein>
<dbReference type="Pfam" id="PF04466">
    <property type="entry name" value="Terminase_3"/>
    <property type="match status" value="1"/>
</dbReference>
<proteinExistence type="predicted"/>
<dbReference type="Gene3D" id="3.40.50.300">
    <property type="entry name" value="P-loop containing nucleotide triphosphate hydrolases"/>
    <property type="match status" value="1"/>
</dbReference>
<comment type="caution">
    <text evidence="2">The sequence shown here is derived from an EMBL/GenBank/DDBJ whole genome shotgun (WGS) entry which is preliminary data.</text>
</comment>
<evidence type="ECO:0000313" key="2">
    <source>
        <dbReference type="EMBL" id="VWC90114.1"/>
    </source>
</evidence>
<dbReference type="InterPro" id="IPR006437">
    <property type="entry name" value="Phage_terminase_lsu"/>
</dbReference>
<name>A0ABY6XVK0_9BURK</name>
<reference evidence="2 3" key="1">
    <citation type="submission" date="2019-09" db="EMBL/GenBank/DDBJ databases">
        <authorList>
            <person name="Depoorter E."/>
        </authorList>
    </citation>
    <scope>NUCLEOTIDE SEQUENCE [LARGE SCALE GENOMIC DNA]</scope>
    <source>
        <strain evidence="2 3">R-17378</strain>
    </source>
</reference>
<evidence type="ECO:0000259" key="1">
    <source>
        <dbReference type="Pfam" id="PF04466"/>
    </source>
</evidence>
<dbReference type="Gene3D" id="3.30.420.240">
    <property type="match status" value="1"/>
</dbReference>
<sequence length="502" mass="56701">MRQKQRIKHIGGPPLSFMANSQTMEQTSRPTLNPCLRDFWQAKTVNDRPVRNRVLYGGRASSKSWDAAGMAVYLASNARLRFLCVRQFQNKIEESVYTLLKHQIDRFGLNSQFRVLDNKIIGRKTGAEFLFYGLWRSIDEIKSLEGIDVLWIEEGHNLTEAQWKILEATIRKQGSQVWIIFNPRLATDFVYKRFVVNPPPGTLVRRINYDENSFLSETMLAVIQAAKDEDEDEFAHIYLGVPKDDDDSSIIKRSWIMAAIDAHKALGFEASGRKRLGFDVADSGADKCANVYAHGSVVSWTDLWKAGEDELLKSCTRVWNVARERCATVTYDSIGVGASAGAKFGELNDTIIDGRIQYEKFNAGAAVFEPEREYQPKVKNKDMFLNLKAQAWWMVADRFRNTYNAVRKGEKLPDDQLISICSDTPNLDQLIDELATPKRDYDNNGKVKVESKKDLAKANREGGPVPSPNLADALIMAFAPGVVPLAITSETLKQFARMGRSR</sequence>
<evidence type="ECO:0000313" key="3">
    <source>
        <dbReference type="Proteomes" id="UP000494120"/>
    </source>
</evidence>
<dbReference type="NCBIfam" id="TIGR01547">
    <property type="entry name" value="phage_term_2"/>
    <property type="match status" value="1"/>
</dbReference>
<gene>
    <name evidence="2" type="ORF">BLA17378_04509</name>
</gene>
<dbReference type="PANTHER" id="PTHR39184">
    <property type="match status" value="1"/>
</dbReference>
<feature type="domain" description="Phage terminase large subunit N-terminal" evidence="1">
    <location>
        <begin position="53"/>
        <end position="240"/>
    </location>
</feature>
<dbReference type="InterPro" id="IPR052380">
    <property type="entry name" value="Viral_DNA_packaging_terminase"/>
</dbReference>
<dbReference type="InterPro" id="IPR027417">
    <property type="entry name" value="P-loop_NTPase"/>
</dbReference>
<organism evidence="2 3">
    <name type="scientific">Burkholderia aenigmatica</name>
    <dbReference type="NCBI Taxonomy" id="2015348"/>
    <lineage>
        <taxon>Bacteria</taxon>
        <taxon>Pseudomonadati</taxon>
        <taxon>Pseudomonadota</taxon>
        <taxon>Betaproteobacteria</taxon>
        <taxon>Burkholderiales</taxon>
        <taxon>Burkholderiaceae</taxon>
        <taxon>Burkholderia</taxon>
        <taxon>Burkholderia cepacia complex</taxon>
    </lineage>
</organism>